<feature type="transmembrane region" description="Helical" evidence="7">
    <location>
        <begin position="107"/>
        <end position="124"/>
    </location>
</feature>
<keyword evidence="2" id="KW-0813">Transport</keyword>
<comment type="subcellular location">
    <subcellularLocation>
        <location evidence="1">Cell membrane</location>
        <topology evidence="1">Multi-pass membrane protein</topology>
    </subcellularLocation>
</comment>
<feature type="transmembrane region" description="Helical" evidence="7">
    <location>
        <begin position="245"/>
        <end position="270"/>
    </location>
</feature>
<evidence type="ECO:0000256" key="4">
    <source>
        <dbReference type="ARBA" id="ARBA00022692"/>
    </source>
</evidence>
<evidence type="ECO:0000313" key="8">
    <source>
        <dbReference type="EMBL" id="AIF21895.1"/>
    </source>
</evidence>
<feature type="transmembrane region" description="Helical" evidence="7">
    <location>
        <begin position="83"/>
        <end position="101"/>
    </location>
</feature>
<keyword evidence="6 7" id="KW-0472">Membrane</keyword>
<name>A0A075I257_9EURY</name>
<dbReference type="InterPro" id="IPR036259">
    <property type="entry name" value="MFS_trans_sf"/>
</dbReference>
<dbReference type="SUPFAM" id="SSF103473">
    <property type="entry name" value="MFS general substrate transporter"/>
    <property type="match status" value="1"/>
</dbReference>
<evidence type="ECO:0000256" key="1">
    <source>
        <dbReference type="ARBA" id="ARBA00004651"/>
    </source>
</evidence>
<evidence type="ECO:0000256" key="7">
    <source>
        <dbReference type="SAM" id="Phobius"/>
    </source>
</evidence>
<feature type="transmembrane region" description="Helical" evidence="7">
    <location>
        <begin position="20"/>
        <end position="42"/>
    </location>
</feature>
<dbReference type="Pfam" id="PF07690">
    <property type="entry name" value="MFS_1"/>
    <property type="match status" value="1"/>
</dbReference>
<dbReference type="Gene3D" id="1.20.1250.20">
    <property type="entry name" value="MFS general substrate transporter like domains"/>
    <property type="match status" value="1"/>
</dbReference>
<feature type="transmembrane region" description="Helical" evidence="7">
    <location>
        <begin position="349"/>
        <end position="372"/>
    </location>
</feature>
<accession>A0A075I257</accession>
<evidence type="ECO:0000256" key="6">
    <source>
        <dbReference type="ARBA" id="ARBA00023136"/>
    </source>
</evidence>
<feature type="transmembrane region" description="Helical" evidence="7">
    <location>
        <begin position="317"/>
        <end position="337"/>
    </location>
</feature>
<dbReference type="CDD" id="cd06173">
    <property type="entry name" value="MFS_MefA_like"/>
    <property type="match status" value="1"/>
</dbReference>
<organism evidence="8">
    <name type="scientific">uncultured marine group II/III euryarchaeote SAT1000_06_E06</name>
    <dbReference type="NCBI Taxonomy" id="1456554"/>
    <lineage>
        <taxon>Archaea</taxon>
        <taxon>Methanobacteriati</taxon>
        <taxon>Methanobacteriota</taxon>
        <taxon>environmental samples</taxon>
    </lineage>
</organism>
<reference evidence="8" key="1">
    <citation type="journal article" date="2014" name="Genome Biol. Evol.">
        <title>Pangenome evidence for extensive interdomain horizontal transfer affecting lineage core and shell genes in uncultured planktonic thaumarchaeota and euryarchaeota.</title>
        <authorList>
            <person name="Deschamps P."/>
            <person name="Zivanovic Y."/>
            <person name="Moreira D."/>
            <person name="Rodriguez-Valera F."/>
            <person name="Lopez-Garcia P."/>
        </authorList>
    </citation>
    <scope>NUCLEOTIDE SEQUENCE</scope>
</reference>
<protein>
    <submittedName>
        <fullName evidence="8">Major facilitator superfamily protein</fullName>
    </submittedName>
</protein>
<feature type="transmembrane region" description="Helical" evidence="7">
    <location>
        <begin position="174"/>
        <end position="194"/>
    </location>
</feature>
<feature type="transmembrane region" description="Helical" evidence="7">
    <location>
        <begin position="145"/>
        <end position="168"/>
    </location>
</feature>
<evidence type="ECO:0000256" key="5">
    <source>
        <dbReference type="ARBA" id="ARBA00022989"/>
    </source>
</evidence>
<dbReference type="GO" id="GO:0005886">
    <property type="term" value="C:plasma membrane"/>
    <property type="evidence" value="ECO:0007669"/>
    <property type="project" value="UniProtKB-SubCell"/>
</dbReference>
<evidence type="ECO:0000256" key="3">
    <source>
        <dbReference type="ARBA" id="ARBA00022475"/>
    </source>
</evidence>
<dbReference type="PANTHER" id="PTHR43266">
    <property type="entry name" value="MACROLIDE-EFFLUX PROTEIN"/>
    <property type="match status" value="1"/>
</dbReference>
<evidence type="ECO:0000256" key="2">
    <source>
        <dbReference type="ARBA" id="ARBA00022448"/>
    </source>
</evidence>
<dbReference type="InterPro" id="IPR011701">
    <property type="entry name" value="MFS"/>
</dbReference>
<feature type="transmembrane region" description="Helical" evidence="7">
    <location>
        <begin position="290"/>
        <end position="310"/>
    </location>
</feature>
<dbReference type="EMBL" id="KF901200">
    <property type="protein sequence ID" value="AIF21895.1"/>
    <property type="molecule type" value="Genomic_DNA"/>
</dbReference>
<keyword evidence="5 7" id="KW-1133">Transmembrane helix</keyword>
<keyword evidence="3" id="KW-1003">Cell membrane</keyword>
<feature type="transmembrane region" description="Helical" evidence="7">
    <location>
        <begin position="48"/>
        <end position="71"/>
    </location>
</feature>
<keyword evidence="4 7" id="KW-0812">Transmembrane</keyword>
<dbReference type="AlphaFoldDB" id="A0A075I257"/>
<dbReference type="GO" id="GO:0022857">
    <property type="term" value="F:transmembrane transporter activity"/>
    <property type="evidence" value="ECO:0007669"/>
    <property type="project" value="InterPro"/>
</dbReference>
<proteinExistence type="predicted"/>
<dbReference type="PANTHER" id="PTHR43266:SF2">
    <property type="entry name" value="MAJOR FACILITATOR SUPERFAMILY (MFS) PROFILE DOMAIN-CONTAINING PROTEIN"/>
    <property type="match status" value="1"/>
</dbReference>
<sequence>MNAHIGYGELLKTNKSFRKLFIADWVSYLGDWFSVIAMFILASNESDGSPLAIAMVLVFRMLGIALTDPFTGMLADRFSRKKLLIVANLSATVVILFSVNFELLNNLTNLYIFAFLLMFCRAIYDPAHFAYLPNITDENELLTANALSSMSWSAALGFGAALGGFVIAEFGVTTGLLIDSSTFVLAVLLIMTLPEGGPTKDTKKSRNHSVFSDIRNGLQIVINTPRIRRIITAKGLWAVGGGAQVFLLILIGAEAGFGSVAAGVGVLYMARGFGSGSGPIIGRYLWPDKSSWPSLIGPLVGLSGLFYIIISQIEWTMILLPLIFISHGASGTNWVFSNTMIQQRSDDSWLGRASGFDSLIMSTTFALSVFFLL</sequence>